<name>A0A7N0U6N1_KALFE</name>
<dbReference type="GO" id="GO:0046983">
    <property type="term" value="F:protein dimerization activity"/>
    <property type="evidence" value="ECO:0007669"/>
    <property type="project" value="InterPro"/>
</dbReference>
<dbReference type="PROSITE" id="PS51297">
    <property type="entry name" value="K_BOX"/>
    <property type="match status" value="1"/>
</dbReference>
<evidence type="ECO:0000256" key="2">
    <source>
        <dbReference type="ARBA" id="ARBA00023015"/>
    </source>
</evidence>
<dbReference type="EnsemblPlants" id="Kaladp0055s0403.1.v1.1">
    <property type="protein sequence ID" value="Kaladp0055s0403.1.v1.1"/>
    <property type="gene ID" value="Kaladp0055s0403.v1.1"/>
</dbReference>
<dbReference type="InterPro" id="IPR002100">
    <property type="entry name" value="TF_MADSbox"/>
</dbReference>
<evidence type="ECO:0000256" key="6">
    <source>
        <dbReference type="SAM" id="Coils"/>
    </source>
</evidence>
<comment type="subcellular location">
    <subcellularLocation>
        <location evidence="1">Nucleus</location>
    </subcellularLocation>
</comment>
<dbReference type="InterPro" id="IPR036879">
    <property type="entry name" value="TF_MADSbox_sf"/>
</dbReference>
<proteinExistence type="predicted"/>
<evidence type="ECO:0000259" key="8">
    <source>
        <dbReference type="PROSITE" id="PS51297"/>
    </source>
</evidence>
<evidence type="ECO:0000256" key="4">
    <source>
        <dbReference type="ARBA" id="ARBA00023163"/>
    </source>
</evidence>
<dbReference type="GO" id="GO:0003700">
    <property type="term" value="F:DNA-binding transcription factor activity"/>
    <property type="evidence" value="ECO:0007669"/>
    <property type="project" value="InterPro"/>
</dbReference>
<feature type="domain" description="MADS-box" evidence="7">
    <location>
        <begin position="1"/>
        <end position="61"/>
    </location>
</feature>
<dbReference type="PROSITE" id="PS50066">
    <property type="entry name" value="MADS_BOX_2"/>
    <property type="match status" value="1"/>
</dbReference>
<feature type="domain" description="K-box" evidence="8">
    <location>
        <begin position="85"/>
        <end position="175"/>
    </location>
</feature>
<evidence type="ECO:0008006" key="11">
    <source>
        <dbReference type="Google" id="ProtNLM"/>
    </source>
</evidence>
<keyword evidence="6" id="KW-0175">Coiled coil</keyword>
<dbReference type="Gramene" id="Kaladp0055s0403.1.v1.1">
    <property type="protein sequence ID" value="Kaladp0055s0403.1.v1.1"/>
    <property type="gene ID" value="Kaladp0055s0403.v1.1"/>
</dbReference>
<dbReference type="OMA" id="EVERMGM"/>
<dbReference type="Proteomes" id="UP000594263">
    <property type="component" value="Unplaced"/>
</dbReference>
<dbReference type="GO" id="GO:0000977">
    <property type="term" value="F:RNA polymerase II transcription regulatory region sequence-specific DNA binding"/>
    <property type="evidence" value="ECO:0007669"/>
    <property type="project" value="InterPro"/>
</dbReference>
<evidence type="ECO:0000256" key="5">
    <source>
        <dbReference type="ARBA" id="ARBA00023242"/>
    </source>
</evidence>
<protein>
    <recommendedName>
        <fullName evidence="11">MADS-box transcription factor</fullName>
    </recommendedName>
</protein>
<dbReference type="Gramene" id="Kaladp0055s0403.2.v1.1">
    <property type="protein sequence ID" value="Kaladp0055s0403.2.v1.1"/>
    <property type="gene ID" value="Kaladp0055s0403.v1.1"/>
</dbReference>
<dbReference type="InterPro" id="IPR050142">
    <property type="entry name" value="MADS-box/MEF2_TF"/>
</dbReference>
<dbReference type="PRINTS" id="PR00404">
    <property type="entry name" value="MADSDOMAIN"/>
</dbReference>
<feature type="coiled-coil region" evidence="6">
    <location>
        <begin position="134"/>
        <end position="168"/>
    </location>
</feature>
<dbReference type="InterPro" id="IPR033896">
    <property type="entry name" value="MEF2-like_N"/>
</dbReference>
<reference evidence="9" key="1">
    <citation type="submission" date="2021-01" db="UniProtKB">
        <authorList>
            <consortium name="EnsemblPlants"/>
        </authorList>
    </citation>
    <scope>IDENTIFICATION</scope>
</reference>
<evidence type="ECO:0000256" key="3">
    <source>
        <dbReference type="ARBA" id="ARBA00023125"/>
    </source>
</evidence>
<keyword evidence="10" id="KW-1185">Reference proteome</keyword>
<dbReference type="GO" id="GO:0045944">
    <property type="term" value="P:positive regulation of transcription by RNA polymerase II"/>
    <property type="evidence" value="ECO:0007669"/>
    <property type="project" value="InterPro"/>
</dbReference>
<keyword evidence="3" id="KW-0238">DNA-binding</keyword>
<dbReference type="PANTHER" id="PTHR48019">
    <property type="entry name" value="SERUM RESPONSE FACTOR HOMOLOG"/>
    <property type="match status" value="1"/>
</dbReference>
<dbReference type="AlphaFoldDB" id="A0A7N0U6N1"/>
<dbReference type="InterPro" id="IPR002487">
    <property type="entry name" value="TF_Kbox"/>
</dbReference>
<organism evidence="9 10">
    <name type="scientific">Kalanchoe fedtschenkoi</name>
    <name type="common">Lavender scallops</name>
    <name type="synonym">South American air plant</name>
    <dbReference type="NCBI Taxonomy" id="63787"/>
    <lineage>
        <taxon>Eukaryota</taxon>
        <taxon>Viridiplantae</taxon>
        <taxon>Streptophyta</taxon>
        <taxon>Embryophyta</taxon>
        <taxon>Tracheophyta</taxon>
        <taxon>Spermatophyta</taxon>
        <taxon>Magnoliopsida</taxon>
        <taxon>eudicotyledons</taxon>
        <taxon>Gunneridae</taxon>
        <taxon>Pentapetalae</taxon>
        <taxon>Saxifragales</taxon>
        <taxon>Crassulaceae</taxon>
        <taxon>Kalanchoe</taxon>
    </lineage>
</organism>
<evidence type="ECO:0000259" key="7">
    <source>
        <dbReference type="PROSITE" id="PS50066"/>
    </source>
</evidence>
<dbReference type="SMART" id="SM00432">
    <property type="entry name" value="MADS"/>
    <property type="match status" value="1"/>
</dbReference>
<dbReference type="Pfam" id="PF01486">
    <property type="entry name" value="K-box"/>
    <property type="match status" value="1"/>
</dbReference>
<keyword evidence="2" id="KW-0805">Transcription regulation</keyword>
<dbReference type="SUPFAM" id="SSF55455">
    <property type="entry name" value="SRF-like"/>
    <property type="match status" value="1"/>
</dbReference>
<evidence type="ECO:0000313" key="10">
    <source>
        <dbReference type="Proteomes" id="UP000594263"/>
    </source>
</evidence>
<sequence>MGRGKVEIRRIENKTTRQVTFSKRRKGLMKKTHELSVLCDAQIGLIIFSSTGKKFEYCTDPLSMGHIIDEYLKCTGKRIPEHDNRDEICKEWRRIKAETSALEQNLRLYNGEGLGFLSHQNLEQLEQHLEYSVNKIRARKNQLFEQQMDNLERKVQLLDQENSKLRDFIREHETMGYQFHDHQQVPGLEWKAPAAQAHLQIQDNVRSSELIDHRHQLMPFPAGNPELGGSGADNDHSTALQLAHLNNSYHPQVHSEPVSALSDRLLTL</sequence>
<evidence type="ECO:0000256" key="1">
    <source>
        <dbReference type="ARBA" id="ARBA00004123"/>
    </source>
</evidence>
<accession>A0A7N0U6N1</accession>
<dbReference type="CDD" id="cd00265">
    <property type="entry name" value="MADS_MEF2_like"/>
    <property type="match status" value="1"/>
</dbReference>
<dbReference type="GO" id="GO:0005634">
    <property type="term" value="C:nucleus"/>
    <property type="evidence" value="ECO:0007669"/>
    <property type="project" value="UniProtKB-SubCell"/>
</dbReference>
<dbReference type="EnsemblPlants" id="Kaladp0055s0403.2.v1.1">
    <property type="protein sequence ID" value="Kaladp0055s0403.2.v1.1"/>
    <property type="gene ID" value="Kaladp0055s0403.v1.1"/>
</dbReference>
<dbReference type="Gene3D" id="3.40.1810.10">
    <property type="entry name" value="Transcription factor, MADS-box"/>
    <property type="match status" value="1"/>
</dbReference>
<keyword evidence="4" id="KW-0804">Transcription</keyword>
<evidence type="ECO:0000313" key="9">
    <source>
        <dbReference type="EnsemblPlants" id="Kaladp0055s0403.1.v1.1"/>
    </source>
</evidence>
<dbReference type="Pfam" id="PF00319">
    <property type="entry name" value="SRF-TF"/>
    <property type="match status" value="1"/>
</dbReference>
<keyword evidence="5" id="KW-0539">Nucleus</keyword>